<reference evidence="1" key="1">
    <citation type="journal article" date="2014" name="Front. Microbiol.">
        <title>High frequency of phylogenetically diverse reductive dehalogenase-homologous genes in deep subseafloor sedimentary metagenomes.</title>
        <authorList>
            <person name="Kawai M."/>
            <person name="Futagami T."/>
            <person name="Toyoda A."/>
            <person name="Takaki Y."/>
            <person name="Nishi S."/>
            <person name="Hori S."/>
            <person name="Arai W."/>
            <person name="Tsubouchi T."/>
            <person name="Morono Y."/>
            <person name="Uchiyama I."/>
            <person name="Ito T."/>
            <person name="Fujiyama A."/>
            <person name="Inagaki F."/>
            <person name="Takami H."/>
        </authorList>
    </citation>
    <scope>NUCLEOTIDE SEQUENCE</scope>
    <source>
        <strain evidence="1">Expedition CK06-06</strain>
    </source>
</reference>
<dbReference type="EMBL" id="BART01019404">
    <property type="protein sequence ID" value="GAG85762.1"/>
    <property type="molecule type" value="Genomic_DNA"/>
</dbReference>
<organism evidence="1">
    <name type="scientific">marine sediment metagenome</name>
    <dbReference type="NCBI Taxonomy" id="412755"/>
    <lineage>
        <taxon>unclassified sequences</taxon>
        <taxon>metagenomes</taxon>
        <taxon>ecological metagenomes</taxon>
    </lineage>
</organism>
<sequence length="57" mass="6782">MVHVNDMNELRRMVTNFYDMDKACVARVLRGITDLKREVTKLKLENESLKIEKDKDK</sequence>
<name>X1BX97_9ZZZZ</name>
<protein>
    <submittedName>
        <fullName evidence="1">Uncharacterized protein</fullName>
    </submittedName>
</protein>
<gene>
    <name evidence="1" type="ORF">S01H4_36327</name>
</gene>
<evidence type="ECO:0000313" key="1">
    <source>
        <dbReference type="EMBL" id="GAG85762.1"/>
    </source>
</evidence>
<accession>X1BX97</accession>
<dbReference type="AlphaFoldDB" id="X1BX97"/>
<proteinExistence type="predicted"/>
<comment type="caution">
    <text evidence="1">The sequence shown here is derived from an EMBL/GenBank/DDBJ whole genome shotgun (WGS) entry which is preliminary data.</text>
</comment>